<keyword evidence="5" id="KW-1185">Reference proteome</keyword>
<feature type="region of interest" description="Disordered" evidence="1">
    <location>
        <begin position="110"/>
        <end position="214"/>
    </location>
</feature>
<feature type="compositionally biased region" description="Low complexity" evidence="1">
    <location>
        <begin position="110"/>
        <end position="196"/>
    </location>
</feature>
<evidence type="ECO:0000259" key="3">
    <source>
        <dbReference type="Pfam" id="PF02557"/>
    </source>
</evidence>
<proteinExistence type="predicted"/>
<feature type="compositionally biased region" description="Basic and acidic residues" evidence="1">
    <location>
        <begin position="42"/>
        <end position="57"/>
    </location>
</feature>
<dbReference type="Proteomes" id="UP001500751">
    <property type="component" value="Unassembled WGS sequence"/>
</dbReference>
<feature type="transmembrane region" description="Helical" evidence="2">
    <location>
        <begin position="89"/>
        <end position="110"/>
    </location>
</feature>
<evidence type="ECO:0000313" key="5">
    <source>
        <dbReference type="Proteomes" id="UP001500751"/>
    </source>
</evidence>
<dbReference type="RefSeq" id="WP_344665876.1">
    <property type="nucleotide sequence ID" value="NZ_BAAAQN010000012.1"/>
</dbReference>
<dbReference type="InterPro" id="IPR009045">
    <property type="entry name" value="Zn_M74/Hedgehog-like"/>
</dbReference>
<dbReference type="SUPFAM" id="SSF55166">
    <property type="entry name" value="Hedgehog/DD-peptidase"/>
    <property type="match status" value="1"/>
</dbReference>
<feature type="region of interest" description="Disordered" evidence="1">
    <location>
        <begin position="1"/>
        <end position="84"/>
    </location>
</feature>
<dbReference type="Gene3D" id="3.30.1380.10">
    <property type="match status" value="1"/>
</dbReference>
<accession>A0ABP5FHW1</accession>
<evidence type="ECO:0000256" key="2">
    <source>
        <dbReference type="SAM" id="Phobius"/>
    </source>
</evidence>
<sequence>MEQRDQGSEPQSPAEEPTAEDIGRAAALAAAEAEAGPAAGEDFARGHDGRPGGDDRGYAPYRGGAQEYHYPDGAAEEYSAPERRGPKRWLVTAGVAVSALALAGTAAAIATGGSHGSGDTTENAAAAQTASSSTNSDPPPTSSSGTAGAADGTATGSASSTSQSSTSSSSPSPKKPTTSSKPSAPKTSSTPAAPAGTDEEGGDCENTSHSTTQDEAAKFNGMTKSTRAAFTAAQNAAKAQGLSFVLNSGYRSAAYQERIFECWVHELGSPQAARKFALPPNESAHVMGYAMDIAPPSAASWLEGTKGEFGLCRRYADETWHFEYQASYKTKGCPALLPHP</sequence>
<dbReference type="EMBL" id="BAAAQN010000012">
    <property type="protein sequence ID" value="GAA2026816.1"/>
    <property type="molecule type" value="Genomic_DNA"/>
</dbReference>
<dbReference type="InterPro" id="IPR003709">
    <property type="entry name" value="VanY-like_core_dom"/>
</dbReference>
<comment type="caution">
    <text evidence="4">The sequence shown here is derived from an EMBL/GenBank/DDBJ whole genome shotgun (WGS) entry which is preliminary data.</text>
</comment>
<organism evidence="4 5">
    <name type="scientific">Catenulispora yoronensis</name>
    <dbReference type="NCBI Taxonomy" id="450799"/>
    <lineage>
        <taxon>Bacteria</taxon>
        <taxon>Bacillati</taxon>
        <taxon>Actinomycetota</taxon>
        <taxon>Actinomycetes</taxon>
        <taxon>Catenulisporales</taxon>
        <taxon>Catenulisporaceae</taxon>
        <taxon>Catenulispora</taxon>
    </lineage>
</organism>
<dbReference type="Pfam" id="PF02557">
    <property type="entry name" value="VanY"/>
    <property type="match status" value="1"/>
</dbReference>
<name>A0ABP5FHW1_9ACTN</name>
<keyword evidence="2" id="KW-0472">Membrane</keyword>
<protein>
    <recommendedName>
        <fullName evidence="3">D-alanyl-D-alanine carboxypeptidase-like core domain-containing protein</fullName>
    </recommendedName>
</protein>
<feature type="compositionally biased region" description="Low complexity" evidence="1">
    <location>
        <begin position="24"/>
        <end position="41"/>
    </location>
</feature>
<feature type="compositionally biased region" description="Polar residues" evidence="1">
    <location>
        <begin position="205"/>
        <end position="214"/>
    </location>
</feature>
<dbReference type="PANTHER" id="PTHR34385">
    <property type="entry name" value="D-ALANYL-D-ALANINE CARBOXYPEPTIDASE"/>
    <property type="match status" value="1"/>
</dbReference>
<evidence type="ECO:0000313" key="4">
    <source>
        <dbReference type="EMBL" id="GAA2026816.1"/>
    </source>
</evidence>
<feature type="domain" description="D-alanyl-D-alanine carboxypeptidase-like core" evidence="3">
    <location>
        <begin position="222"/>
        <end position="329"/>
    </location>
</feature>
<gene>
    <name evidence="4" type="ORF">GCM10009839_26740</name>
</gene>
<dbReference type="PANTHER" id="PTHR34385:SF1">
    <property type="entry name" value="PEPTIDOGLYCAN L-ALANYL-D-GLUTAMATE ENDOPEPTIDASE CWLK"/>
    <property type="match status" value="1"/>
</dbReference>
<dbReference type="InterPro" id="IPR052179">
    <property type="entry name" value="DD-CPase-like"/>
</dbReference>
<keyword evidence="2" id="KW-1133">Transmembrane helix</keyword>
<reference evidence="5" key="1">
    <citation type="journal article" date="2019" name="Int. J. Syst. Evol. Microbiol.">
        <title>The Global Catalogue of Microorganisms (GCM) 10K type strain sequencing project: providing services to taxonomists for standard genome sequencing and annotation.</title>
        <authorList>
            <consortium name="The Broad Institute Genomics Platform"/>
            <consortium name="The Broad Institute Genome Sequencing Center for Infectious Disease"/>
            <person name="Wu L."/>
            <person name="Ma J."/>
        </authorList>
    </citation>
    <scope>NUCLEOTIDE SEQUENCE [LARGE SCALE GENOMIC DNA]</scope>
    <source>
        <strain evidence="5">JCM 16014</strain>
    </source>
</reference>
<keyword evidence="2" id="KW-0812">Transmembrane</keyword>
<evidence type="ECO:0000256" key="1">
    <source>
        <dbReference type="SAM" id="MobiDB-lite"/>
    </source>
</evidence>